<dbReference type="Proteomes" id="UP001374579">
    <property type="component" value="Unassembled WGS sequence"/>
</dbReference>
<evidence type="ECO:0000313" key="2">
    <source>
        <dbReference type="EMBL" id="KAK7094884.1"/>
    </source>
</evidence>
<dbReference type="AlphaFoldDB" id="A0AAN9AYV1"/>
<keyword evidence="3" id="KW-1185">Reference proteome</keyword>
<feature type="region of interest" description="Disordered" evidence="1">
    <location>
        <begin position="32"/>
        <end position="53"/>
    </location>
</feature>
<evidence type="ECO:0000256" key="1">
    <source>
        <dbReference type="SAM" id="MobiDB-lite"/>
    </source>
</evidence>
<accession>A0AAN9AYV1</accession>
<comment type="caution">
    <text evidence="2">The sequence shown here is derived from an EMBL/GenBank/DDBJ whole genome shotgun (WGS) entry which is preliminary data.</text>
</comment>
<feature type="compositionally biased region" description="Basic residues" evidence="1">
    <location>
        <begin position="39"/>
        <end position="53"/>
    </location>
</feature>
<proteinExistence type="predicted"/>
<gene>
    <name evidence="2" type="ORF">V1264_006372</name>
</gene>
<name>A0AAN9AYV1_9CAEN</name>
<reference evidence="2 3" key="1">
    <citation type="submission" date="2024-02" db="EMBL/GenBank/DDBJ databases">
        <title>Chromosome-scale genome assembly of the rough periwinkle Littorina saxatilis.</title>
        <authorList>
            <person name="De Jode A."/>
            <person name="Faria R."/>
            <person name="Formenti G."/>
            <person name="Sims Y."/>
            <person name="Smith T.P."/>
            <person name="Tracey A."/>
            <person name="Wood J.M.D."/>
            <person name="Zagrodzka Z.B."/>
            <person name="Johannesson K."/>
            <person name="Butlin R.K."/>
            <person name="Leder E.H."/>
        </authorList>
    </citation>
    <scope>NUCLEOTIDE SEQUENCE [LARGE SCALE GENOMIC DNA]</scope>
    <source>
        <strain evidence="2">Snail1</strain>
        <tissue evidence="2">Muscle</tissue>
    </source>
</reference>
<organism evidence="2 3">
    <name type="scientific">Littorina saxatilis</name>
    <dbReference type="NCBI Taxonomy" id="31220"/>
    <lineage>
        <taxon>Eukaryota</taxon>
        <taxon>Metazoa</taxon>
        <taxon>Spiralia</taxon>
        <taxon>Lophotrochozoa</taxon>
        <taxon>Mollusca</taxon>
        <taxon>Gastropoda</taxon>
        <taxon>Caenogastropoda</taxon>
        <taxon>Littorinimorpha</taxon>
        <taxon>Littorinoidea</taxon>
        <taxon>Littorinidae</taxon>
        <taxon>Littorina</taxon>
    </lineage>
</organism>
<dbReference type="EMBL" id="JBAMIC010000018">
    <property type="protein sequence ID" value="KAK7094884.1"/>
    <property type="molecule type" value="Genomic_DNA"/>
</dbReference>
<sequence>MAEQVTEEELRLLKSFREIGLTPKADTKEDLERWIHSQGKGRRQTAGHTARRT</sequence>
<protein>
    <submittedName>
        <fullName evidence="2">Uncharacterized protein</fullName>
    </submittedName>
</protein>
<evidence type="ECO:0000313" key="3">
    <source>
        <dbReference type="Proteomes" id="UP001374579"/>
    </source>
</evidence>